<dbReference type="GO" id="GO:0009279">
    <property type="term" value="C:cell outer membrane"/>
    <property type="evidence" value="ECO:0007669"/>
    <property type="project" value="UniProtKB-SubCell"/>
</dbReference>
<keyword evidence="4" id="KW-0732">Signal</keyword>
<dbReference type="PRINTS" id="PR01021">
    <property type="entry name" value="OMPADOMAIN"/>
</dbReference>
<dbReference type="Proteomes" id="UP000229757">
    <property type="component" value="Chromosome"/>
</dbReference>
<dbReference type="Gene3D" id="2.60.40.2540">
    <property type="match status" value="1"/>
</dbReference>
<gene>
    <name evidence="6" type="ORF">REIFOR_02615</name>
</gene>
<dbReference type="PANTHER" id="PTHR30329">
    <property type="entry name" value="STATOR ELEMENT OF FLAGELLAR MOTOR COMPLEX"/>
    <property type="match status" value="1"/>
</dbReference>
<evidence type="ECO:0000256" key="4">
    <source>
        <dbReference type="SAM" id="SignalP"/>
    </source>
</evidence>
<dbReference type="Pfam" id="PF18393">
    <property type="entry name" value="MotY_N"/>
    <property type="match status" value="1"/>
</dbReference>
<protein>
    <submittedName>
        <fullName evidence="6">Outer membrane lipoprotein omp16</fullName>
    </submittedName>
</protein>
<dbReference type="PANTHER" id="PTHR30329:SF17">
    <property type="entry name" value="LIPOPROTEIN YFIB-RELATED"/>
    <property type="match status" value="1"/>
</dbReference>
<dbReference type="AlphaFoldDB" id="A0A2K8KUH5"/>
<dbReference type="InterPro" id="IPR041544">
    <property type="entry name" value="MotY_N"/>
</dbReference>
<evidence type="ECO:0000313" key="7">
    <source>
        <dbReference type="Proteomes" id="UP000229757"/>
    </source>
</evidence>
<dbReference type="PROSITE" id="PS51257">
    <property type="entry name" value="PROKAR_LIPOPROTEIN"/>
    <property type="match status" value="1"/>
</dbReference>
<keyword evidence="2 3" id="KW-0472">Membrane</keyword>
<feature type="chain" id="PRO_5014804221" evidence="4">
    <location>
        <begin position="31"/>
        <end position="311"/>
    </location>
</feature>
<keyword evidence="7" id="KW-1185">Reference proteome</keyword>
<sequence>MKRQAMANYRQIFSSCMAGLLACVAANSQAANLGTGLTNTEWRIDASEFYCKFYQPIPQYGLAVFFQEAGDTLEFYLESTRNLMAEGQAALTIEAPAWRSSALTTELGYSRVIDRKFPIRVETARAGRMMDELTAGMAPTLTRKAKFGDDLIRLQISPVNFKSFYNDYLACQTGLLPVNFRQIERTSVLFGGGGARLDSQATAMLDNIVTYMNADSLVSALFIDGHSDGQGERYNNRRLSEKRAVKVTDYLVNAGIDAAIIVTRYHGERYPIATNATAAGRRLNRRVTVQFERITGDPDDPLRDLPNFEAK</sequence>
<dbReference type="Pfam" id="PF00691">
    <property type="entry name" value="OmpA"/>
    <property type="match status" value="1"/>
</dbReference>
<dbReference type="InterPro" id="IPR006665">
    <property type="entry name" value="OmpA-like"/>
</dbReference>
<dbReference type="CDD" id="cd07185">
    <property type="entry name" value="OmpA_C-like"/>
    <property type="match status" value="1"/>
</dbReference>
<dbReference type="Gene3D" id="3.30.1330.60">
    <property type="entry name" value="OmpA-like domain"/>
    <property type="match status" value="1"/>
</dbReference>
<evidence type="ECO:0000313" key="6">
    <source>
        <dbReference type="EMBL" id="ATX77739.1"/>
    </source>
</evidence>
<reference evidence="6 7" key="1">
    <citation type="journal article" date="2017" name="Environ. Microbiol.">
        <title>Genomic and physiological analyses of 'Reinekea forsetii' reveal a versatile opportunistic lifestyle during spring algae blooms.</title>
        <authorList>
            <person name="Avci B."/>
            <person name="Hahnke R.L."/>
            <person name="Chafee M."/>
            <person name="Fischer T."/>
            <person name="Gruber-Vodicka H."/>
            <person name="Tegetmeyer H.E."/>
            <person name="Harder J."/>
            <person name="Fuchs B.M."/>
            <person name="Amann R.I."/>
            <person name="Teeling H."/>
        </authorList>
    </citation>
    <scope>NUCLEOTIDE SEQUENCE [LARGE SCALE GENOMIC DNA]</scope>
    <source>
        <strain evidence="6 7">Hel1_31_D35</strain>
    </source>
</reference>
<proteinExistence type="predicted"/>
<comment type="subcellular location">
    <subcellularLocation>
        <location evidence="1">Cell outer membrane</location>
    </subcellularLocation>
</comment>
<evidence type="ECO:0000256" key="1">
    <source>
        <dbReference type="ARBA" id="ARBA00004442"/>
    </source>
</evidence>
<evidence type="ECO:0000259" key="5">
    <source>
        <dbReference type="PROSITE" id="PS51123"/>
    </source>
</evidence>
<dbReference type="InterPro" id="IPR050330">
    <property type="entry name" value="Bact_OuterMem_StrucFunc"/>
</dbReference>
<dbReference type="EMBL" id="CP011797">
    <property type="protein sequence ID" value="ATX77739.1"/>
    <property type="molecule type" value="Genomic_DNA"/>
</dbReference>
<feature type="signal peptide" evidence="4">
    <location>
        <begin position="1"/>
        <end position="30"/>
    </location>
</feature>
<dbReference type="SUPFAM" id="SSF103088">
    <property type="entry name" value="OmpA-like"/>
    <property type="match status" value="1"/>
</dbReference>
<feature type="domain" description="OmpA-like" evidence="5">
    <location>
        <begin position="178"/>
        <end position="295"/>
    </location>
</feature>
<dbReference type="InterPro" id="IPR036737">
    <property type="entry name" value="OmpA-like_sf"/>
</dbReference>
<evidence type="ECO:0000256" key="2">
    <source>
        <dbReference type="ARBA" id="ARBA00023136"/>
    </source>
</evidence>
<dbReference type="KEGG" id="rfo:REIFOR_02615"/>
<dbReference type="PRINTS" id="PR01023">
    <property type="entry name" value="NAFLGMOTY"/>
</dbReference>
<organism evidence="6 7">
    <name type="scientific">Reinekea forsetii</name>
    <dbReference type="NCBI Taxonomy" id="1336806"/>
    <lineage>
        <taxon>Bacteria</taxon>
        <taxon>Pseudomonadati</taxon>
        <taxon>Pseudomonadota</taxon>
        <taxon>Gammaproteobacteria</taxon>
        <taxon>Oceanospirillales</taxon>
        <taxon>Saccharospirillaceae</taxon>
        <taxon>Reinekea</taxon>
    </lineage>
</organism>
<keyword evidence="6" id="KW-0449">Lipoprotein</keyword>
<dbReference type="InterPro" id="IPR006664">
    <property type="entry name" value="OMP_bac"/>
</dbReference>
<accession>A0A2K8KUH5</accession>
<dbReference type="PROSITE" id="PS51123">
    <property type="entry name" value="OMPA_2"/>
    <property type="match status" value="1"/>
</dbReference>
<evidence type="ECO:0000256" key="3">
    <source>
        <dbReference type="PROSITE-ProRule" id="PRU00473"/>
    </source>
</evidence>
<name>A0A2K8KUH5_9GAMM</name>